<organism evidence="2 3">
    <name type="scientific">Schistosoma margrebowiei</name>
    <dbReference type="NCBI Taxonomy" id="48269"/>
    <lineage>
        <taxon>Eukaryota</taxon>
        <taxon>Metazoa</taxon>
        <taxon>Spiralia</taxon>
        <taxon>Lophotrochozoa</taxon>
        <taxon>Platyhelminthes</taxon>
        <taxon>Trematoda</taxon>
        <taxon>Digenea</taxon>
        <taxon>Strigeidida</taxon>
        <taxon>Schistosomatoidea</taxon>
        <taxon>Schistosomatidae</taxon>
        <taxon>Schistosoma</taxon>
    </lineage>
</organism>
<dbReference type="GO" id="GO:0033925">
    <property type="term" value="F:mannosyl-glycoprotein endo-beta-N-acetylglucosaminidase activity"/>
    <property type="evidence" value="ECO:0007669"/>
    <property type="project" value="UniProtKB-EC"/>
</dbReference>
<dbReference type="InterPro" id="IPR032979">
    <property type="entry name" value="ENGase"/>
</dbReference>
<dbReference type="GO" id="GO:0005829">
    <property type="term" value="C:cytosol"/>
    <property type="evidence" value="ECO:0007669"/>
    <property type="project" value="UniProtKB-SubCell"/>
</dbReference>
<proteinExistence type="predicted"/>
<evidence type="ECO:0000259" key="1">
    <source>
        <dbReference type="Pfam" id="PF03644"/>
    </source>
</evidence>
<dbReference type="InterPro" id="IPR005201">
    <property type="entry name" value="TIM_ENGase"/>
</dbReference>
<dbReference type="AlphaFoldDB" id="A0AA84Z9U6"/>
<reference evidence="3" key="1">
    <citation type="submission" date="2023-11" db="UniProtKB">
        <authorList>
            <consortium name="WormBaseParasite"/>
        </authorList>
    </citation>
    <scope>IDENTIFICATION</scope>
</reference>
<evidence type="ECO:0000313" key="2">
    <source>
        <dbReference type="Proteomes" id="UP000050790"/>
    </source>
</evidence>
<dbReference type="Proteomes" id="UP000050790">
    <property type="component" value="Unassembled WGS sequence"/>
</dbReference>
<feature type="domain" description="Cytosolic endo-beta-N-acetylglucosaminidase TIM barrel" evidence="1">
    <location>
        <begin position="66"/>
        <end position="293"/>
    </location>
</feature>
<dbReference type="WBParaSite" id="SMRG1_16440.1">
    <property type="protein sequence ID" value="SMRG1_16440.1"/>
    <property type="gene ID" value="SMRG1_16440"/>
</dbReference>
<dbReference type="PANTHER" id="PTHR13246:SF1">
    <property type="entry name" value="CYTOSOLIC ENDO-BETA-N-ACETYLGLUCOSAMINIDASE"/>
    <property type="match status" value="1"/>
</dbReference>
<name>A0AA84Z9U6_9TREM</name>
<dbReference type="Pfam" id="PF03644">
    <property type="entry name" value="Glyco_hydro_85"/>
    <property type="match status" value="1"/>
</dbReference>
<accession>A0AA84Z9U6</accession>
<sequence>MCDESSYISKPISTIQELVHWNFPSTSNLTIPLSYFSDFLNDFGFIRKSSGLPKVIYCHDMAGGYLSSDRTVNFTCVFPAFRFVHWHLVDIFIYFSHQFITIPPVSWINLAHRQGVSVYGTVIMESVECDGFKFIFMGSSEHYRDVNKILNYQDFAIRLDQIRRVVGFEGWFINFEISLPWEKIATIRDRIKKFLRMLRNLGSEVIWYDALTWSGHLSFQNELTEENLPYMKASGSGLFLNYNWNPVKLRRSQEVAVNSSMSTKVFVGIDCFGRGCIGGGGFGTVEALKVVLDINIFPTCRELNKSLTDNDMAKFSFSAVQILETGYEKFTGTCLCIRFEQSETLVDFEQQKSSDSLMELFLFGRNSFISDKARFKLAITPYNLNKETSLPSEQRLDHKIGLKLFVDTFHSPDKNDGEVNFKRTFLIADEERIELKNNIPWSVLHYNVTDLIYDLNKNISESERFSNTISSSHCIHLHRIGLTWSWNSILHNYDKFIMKFNGFLIGLIELRDPQWPLENYFE</sequence>
<protein>
    <recommendedName>
        <fullName evidence="1">Cytosolic endo-beta-N-acetylglucosaminidase TIM barrel domain-containing protein</fullName>
    </recommendedName>
</protein>
<dbReference type="Gene3D" id="3.20.20.80">
    <property type="entry name" value="Glycosidases"/>
    <property type="match status" value="1"/>
</dbReference>
<dbReference type="PANTHER" id="PTHR13246">
    <property type="entry name" value="ENDO BETA N-ACETYLGLUCOSAMINIDASE"/>
    <property type="match status" value="1"/>
</dbReference>
<evidence type="ECO:0000313" key="3">
    <source>
        <dbReference type="WBParaSite" id="SMRG1_16440.1"/>
    </source>
</evidence>